<name>A0A6G0X7Q8_9STRA</name>
<keyword evidence="3" id="KW-1185">Reference proteome</keyword>
<evidence type="ECO:0000313" key="3">
    <source>
        <dbReference type="Proteomes" id="UP000481153"/>
    </source>
</evidence>
<reference evidence="2 3" key="1">
    <citation type="submission" date="2019-07" db="EMBL/GenBank/DDBJ databases">
        <title>Genomics analysis of Aphanomyces spp. identifies a new class of oomycete effector associated with host adaptation.</title>
        <authorList>
            <person name="Gaulin E."/>
        </authorList>
    </citation>
    <scope>NUCLEOTIDE SEQUENCE [LARGE SCALE GENOMIC DNA]</scope>
    <source>
        <strain evidence="2 3">ATCC 201684</strain>
    </source>
</reference>
<sequence>MASNRFGSVVLSHGSESTSCVTNLLVQCRFRWNSMWNENVIGRWMKNFDFGFEILGESSMGDAWDIAADLPFLIVKDEELSEELAHVSAVLASFNDESTIAPQTQATDDITRGQSQCPLASKPTTDAPPQRRKKFSTNYQAEICHLQTQVEQLKRQLDEKSVADSVEKVSWKHIAWVELQAKRRALDVNDQLKGNIQDNKSFIHEMQTFFHKRPRLTIESDIQSEEWKEYKLAAKASLRVAAIHAIADRQYGRMDTAFINASLAGVSHNVFSLKTLRVATDKVIVQLINHATLAAPYHAVGTAVWQTSTSFLSTTEVVDSNTIYDQCVETKHGIPCHSNTISKLYPEARRDVIVWRTVHEDELAPHMIKGVDDQWGWITVAQLDNPKHCRLTLLMQIMADASDAAPPQLKVDATVDSITTALEKFSCSLMPQRSLPTTEPLGELNRIEVTGALPPSLLACLERGRRMERLMRRAVDRTILDFNPTKSVNH</sequence>
<evidence type="ECO:0000256" key="1">
    <source>
        <dbReference type="SAM" id="MobiDB-lite"/>
    </source>
</evidence>
<comment type="caution">
    <text evidence="2">The sequence shown here is derived from an EMBL/GenBank/DDBJ whole genome shotgun (WGS) entry which is preliminary data.</text>
</comment>
<dbReference type="EMBL" id="VJMJ01000090">
    <property type="protein sequence ID" value="KAF0736053.1"/>
    <property type="molecule type" value="Genomic_DNA"/>
</dbReference>
<dbReference type="AlphaFoldDB" id="A0A6G0X7Q8"/>
<dbReference type="VEuPathDB" id="FungiDB:AeMF1_002109"/>
<protein>
    <recommendedName>
        <fullName evidence="4">START domain-containing protein</fullName>
    </recommendedName>
</protein>
<organism evidence="2 3">
    <name type="scientific">Aphanomyces euteiches</name>
    <dbReference type="NCBI Taxonomy" id="100861"/>
    <lineage>
        <taxon>Eukaryota</taxon>
        <taxon>Sar</taxon>
        <taxon>Stramenopiles</taxon>
        <taxon>Oomycota</taxon>
        <taxon>Saprolegniomycetes</taxon>
        <taxon>Saprolegniales</taxon>
        <taxon>Verrucalvaceae</taxon>
        <taxon>Aphanomyces</taxon>
    </lineage>
</organism>
<gene>
    <name evidence="2" type="ORF">Ae201684_007640</name>
</gene>
<feature type="compositionally biased region" description="Polar residues" evidence="1">
    <location>
        <begin position="105"/>
        <end position="124"/>
    </location>
</feature>
<dbReference type="Proteomes" id="UP000481153">
    <property type="component" value="Unassembled WGS sequence"/>
</dbReference>
<evidence type="ECO:0008006" key="4">
    <source>
        <dbReference type="Google" id="ProtNLM"/>
    </source>
</evidence>
<feature type="region of interest" description="Disordered" evidence="1">
    <location>
        <begin position="105"/>
        <end position="132"/>
    </location>
</feature>
<proteinExistence type="predicted"/>
<evidence type="ECO:0000313" key="2">
    <source>
        <dbReference type="EMBL" id="KAF0736053.1"/>
    </source>
</evidence>
<accession>A0A6G0X7Q8</accession>